<evidence type="ECO:0000256" key="1">
    <source>
        <dbReference type="SAM" id="MobiDB-lite"/>
    </source>
</evidence>
<organism evidence="3 4">
    <name type="scientific">Methanothermobacter thermautotrophicus</name>
    <name type="common">Methanobacterium thermoformicicum</name>
    <dbReference type="NCBI Taxonomy" id="145262"/>
    <lineage>
        <taxon>Archaea</taxon>
        <taxon>Methanobacteriati</taxon>
        <taxon>Methanobacteriota</taxon>
        <taxon>Methanomada group</taxon>
        <taxon>Methanobacteria</taxon>
        <taxon>Methanobacteriales</taxon>
        <taxon>Methanobacteriaceae</taxon>
        <taxon>Methanothermobacter</taxon>
    </lineage>
</organism>
<feature type="transmembrane region" description="Helical" evidence="2">
    <location>
        <begin position="397"/>
        <end position="418"/>
    </location>
</feature>
<dbReference type="Pfam" id="PF07760">
    <property type="entry name" value="DUF1616"/>
    <property type="match status" value="1"/>
</dbReference>
<feature type="transmembrane region" description="Helical" evidence="2">
    <location>
        <begin position="59"/>
        <end position="78"/>
    </location>
</feature>
<feature type="region of interest" description="Disordered" evidence="1">
    <location>
        <begin position="121"/>
        <end position="145"/>
    </location>
</feature>
<comment type="caution">
    <text evidence="3">The sequence shown here is derived from an EMBL/GenBank/DDBJ whole genome shotgun (WGS) entry which is preliminary data.</text>
</comment>
<feature type="transmembrane region" description="Helical" evidence="2">
    <location>
        <begin position="471"/>
        <end position="491"/>
    </location>
</feature>
<keyword evidence="2" id="KW-0812">Transmembrane</keyword>
<accession>A0A7J4MW95</accession>
<name>A0A7J4MW95_METTF</name>
<sequence length="605" mass="67091">MTGESHVKFKAKILLLITGIISALLIAAPQFHLRVAGLILCVLVTGYSFLRLTGLGDTLITPIPGLLILTLNAFILNYTYLRNVRALYALPAILIPIILLLKRSRKDVEVESTQIKTARELAKRDQPVESGDDSSERKNSLKETRRREHAPLRDILISAVLSGVTPLLIAFIHLNPVRFLLIIILIVSSSYGLAAALLLRFQGYGRLRRAALTIPFALLLTLVAGTTGSRYGVVVLGAAGILSALVAYIRRTRQRIGEIESLQMSEMDILERYGLVEDDVILHVPEIPERDLRAVDPSGIKKKALRMGKERDLEGELRRAFPGDEFWIEKEARRNLAGFSDLLVMVLLSIFTIAAINSSPRGVVEALFYLQVLLIPGYILTAAVAPLRDQLSVPERLFLGFSVSIIISSAIALLMGGHVTFKPLLARSISAISLIMTPAAFIRRYRAGGLAYSVDLRRIPSPRSLSRDGKVSLILSAVLVALVAVTVYLTLNPVPSERFTEFYILGSGGKAYGYPENVTAGERVEVMVGVVNREYRNETYRMVVRIGGDVLRNETLKLGNGERWEKRVNFTVTEAGKNQKLEFLLYRLPDTEKPYRSLHLFINVT</sequence>
<feature type="transmembrane region" description="Helical" evidence="2">
    <location>
        <begin position="424"/>
        <end position="442"/>
    </location>
</feature>
<dbReference type="InterPro" id="IPR011674">
    <property type="entry name" value="DUF1616"/>
</dbReference>
<gene>
    <name evidence="3" type="ORF">HA285_03820</name>
</gene>
<feature type="compositionally biased region" description="Basic and acidic residues" evidence="1">
    <location>
        <begin position="134"/>
        <end position="145"/>
    </location>
</feature>
<keyword evidence="2" id="KW-0472">Membrane</keyword>
<proteinExistence type="predicted"/>
<dbReference type="Proteomes" id="UP000538031">
    <property type="component" value="Unassembled WGS sequence"/>
</dbReference>
<feature type="transmembrane region" description="Helical" evidence="2">
    <location>
        <begin position="35"/>
        <end position="52"/>
    </location>
</feature>
<evidence type="ECO:0000313" key="4">
    <source>
        <dbReference type="Proteomes" id="UP000538031"/>
    </source>
</evidence>
<feature type="transmembrane region" description="Helical" evidence="2">
    <location>
        <begin position="179"/>
        <end position="199"/>
    </location>
</feature>
<feature type="transmembrane region" description="Helical" evidence="2">
    <location>
        <begin position="336"/>
        <end position="356"/>
    </location>
</feature>
<evidence type="ECO:0000313" key="3">
    <source>
        <dbReference type="EMBL" id="HIH64712.1"/>
    </source>
</evidence>
<reference evidence="4" key="1">
    <citation type="journal article" date="2020" name="bioRxiv">
        <title>A rank-normalized archaeal taxonomy based on genome phylogeny resolves widespread incomplete and uneven classifications.</title>
        <authorList>
            <person name="Rinke C."/>
            <person name="Chuvochina M."/>
            <person name="Mussig A.J."/>
            <person name="Chaumeil P.-A."/>
            <person name="Waite D.W."/>
            <person name="Whitman W.B."/>
            <person name="Parks D.H."/>
            <person name="Hugenholtz P."/>
        </authorList>
    </citation>
    <scope>NUCLEOTIDE SEQUENCE [LARGE SCALE GENOMIC DNA]</scope>
</reference>
<feature type="transmembrane region" description="Helical" evidence="2">
    <location>
        <begin position="12"/>
        <end position="29"/>
    </location>
</feature>
<dbReference type="EMBL" id="DUHT01000042">
    <property type="protein sequence ID" value="HIH64712.1"/>
    <property type="molecule type" value="Genomic_DNA"/>
</dbReference>
<evidence type="ECO:0000256" key="2">
    <source>
        <dbReference type="SAM" id="Phobius"/>
    </source>
</evidence>
<feature type="transmembrane region" description="Helical" evidence="2">
    <location>
        <begin position="368"/>
        <end position="385"/>
    </location>
</feature>
<feature type="transmembrane region" description="Helical" evidence="2">
    <location>
        <begin position="231"/>
        <end position="249"/>
    </location>
</feature>
<keyword evidence="2" id="KW-1133">Transmembrane helix</keyword>
<feature type="transmembrane region" description="Helical" evidence="2">
    <location>
        <begin position="84"/>
        <end position="101"/>
    </location>
</feature>
<feature type="transmembrane region" description="Helical" evidence="2">
    <location>
        <begin position="206"/>
        <end position="225"/>
    </location>
</feature>
<protein>
    <submittedName>
        <fullName evidence="3">DUF1616 domain-containing protein</fullName>
    </submittedName>
</protein>
<dbReference type="AlphaFoldDB" id="A0A7J4MW95"/>
<feature type="transmembrane region" description="Helical" evidence="2">
    <location>
        <begin position="155"/>
        <end position="173"/>
    </location>
</feature>